<reference evidence="1" key="1">
    <citation type="submission" date="2021-03" db="EMBL/GenBank/DDBJ databases">
        <title>Draft genome sequence of rust myrtle Austropuccinia psidii MF-1, a brazilian biotype.</title>
        <authorList>
            <person name="Quecine M.C."/>
            <person name="Pachon D.M.R."/>
            <person name="Bonatelli M.L."/>
            <person name="Correr F.H."/>
            <person name="Franceschini L.M."/>
            <person name="Leite T.F."/>
            <person name="Margarido G.R.A."/>
            <person name="Almeida C.A."/>
            <person name="Ferrarezi J.A."/>
            <person name="Labate C.A."/>
        </authorList>
    </citation>
    <scope>NUCLEOTIDE SEQUENCE</scope>
    <source>
        <strain evidence="1">MF-1</strain>
    </source>
</reference>
<keyword evidence="2" id="KW-1185">Reference proteome</keyword>
<protein>
    <submittedName>
        <fullName evidence="1">Uncharacterized protein</fullName>
    </submittedName>
</protein>
<comment type="caution">
    <text evidence="1">The sequence shown here is derived from an EMBL/GenBank/DDBJ whole genome shotgun (WGS) entry which is preliminary data.</text>
</comment>
<dbReference type="Proteomes" id="UP000765509">
    <property type="component" value="Unassembled WGS sequence"/>
</dbReference>
<dbReference type="OrthoDB" id="2518693at2759"/>
<dbReference type="EMBL" id="AVOT02024005">
    <property type="protein sequence ID" value="MBW0514435.1"/>
    <property type="molecule type" value="Genomic_DNA"/>
</dbReference>
<evidence type="ECO:0000313" key="1">
    <source>
        <dbReference type="EMBL" id="MBW0514435.1"/>
    </source>
</evidence>
<accession>A0A9Q3HU46</accession>
<gene>
    <name evidence="1" type="ORF">O181_054150</name>
</gene>
<proteinExistence type="predicted"/>
<dbReference type="AlphaFoldDB" id="A0A9Q3HU46"/>
<evidence type="ECO:0000313" key="2">
    <source>
        <dbReference type="Proteomes" id="UP000765509"/>
    </source>
</evidence>
<sequence>MEKNEWEASEQNQESNEVDFEMDYSTYLKILFHLQEKTPKLCNYSNIPHPEGAAVLLKYAKELATIRIRGCLIGNSEPDNMIKYRSAGDIHCGIVIHILKLVCHGPNDKIMIIKHLDVAKSIWDEEPWLKDVRDKLEVVHLRQKGIDEIVPSSHVLATGAYCKLPAWTLGCQEPSVLFHVIKKGENLDSTGIFVEDSAL</sequence>
<organism evidence="1 2">
    <name type="scientific">Austropuccinia psidii MF-1</name>
    <dbReference type="NCBI Taxonomy" id="1389203"/>
    <lineage>
        <taxon>Eukaryota</taxon>
        <taxon>Fungi</taxon>
        <taxon>Dikarya</taxon>
        <taxon>Basidiomycota</taxon>
        <taxon>Pucciniomycotina</taxon>
        <taxon>Pucciniomycetes</taxon>
        <taxon>Pucciniales</taxon>
        <taxon>Sphaerophragmiaceae</taxon>
        <taxon>Austropuccinia</taxon>
    </lineage>
</organism>
<name>A0A9Q3HU46_9BASI</name>